<proteinExistence type="predicted"/>
<keyword evidence="2" id="KW-1185">Reference proteome</keyword>
<dbReference type="AlphaFoldDB" id="A0AAE1FPJ9"/>
<protein>
    <submittedName>
        <fullName evidence="1">Uncharacterized protein</fullName>
    </submittedName>
</protein>
<comment type="caution">
    <text evidence="1">The sequence shown here is derived from an EMBL/GenBank/DDBJ whole genome shotgun (WGS) entry which is preliminary data.</text>
</comment>
<dbReference type="EMBL" id="JAWQEG010001655">
    <property type="protein sequence ID" value="KAK3877579.1"/>
    <property type="molecule type" value="Genomic_DNA"/>
</dbReference>
<name>A0AAE1FPJ9_PETCI</name>
<reference evidence="1" key="1">
    <citation type="submission" date="2023-10" db="EMBL/GenBank/DDBJ databases">
        <title>Genome assemblies of two species of porcelain crab, Petrolisthes cinctipes and Petrolisthes manimaculis (Anomura: Porcellanidae).</title>
        <authorList>
            <person name="Angst P."/>
        </authorList>
    </citation>
    <scope>NUCLEOTIDE SEQUENCE</scope>
    <source>
        <strain evidence="1">PB745_01</strain>
        <tissue evidence="1">Gill</tissue>
    </source>
</reference>
<evidence type="ECO:0000313" key="2">
    <source>
        <dbReference type="Proteomes" id="UP001286313"/>
    </source>
</evidence>
<sequence length="145" mass="16365">MCQSGIVNGVIILARQFVTFCNIRYFLDVVEESGYDPHLCSKLGEYIPKKEGEMAGQQLQKTTVGEQQKFTGLLWLRPKELQREKALLPLLKQARPARVWLRLCHGHIMTILTLSGHKAAESNLESGIEYIVKSLQAPEPTRADC</sequence>
<organism evidence="1 2">
    <name type="scientific">Petrolisthes cinctipes</name>
    <name type="common">Flat porcelain crab</name>
    <dbReference type="NCBI Taxonomy" id="88211"/>
    <lineage>
        <taxon>Eukaryota</taxon>
        <taxon>Metazoa</taxon>
        <taxon>Ecdysozoa</taxon>
        <taxon>Arthropoda</taxon>
        <taxon>Crustacea</taxon>
        <taxon>Multicrustacea</taxon>
        <taxon>Malacostraca</taxon>
        <taxon>Eumalacostraca</taxon>
        <taxon>Eucarida</taxon>
        <taxon>Decapoda</taxon>
        <taxon>Pleocyemata</taxon>
        <taxon>Anomura</taxon>
        <taxon>Galatheoidea</taxon>
        <taxon>Porcellanidae</taxon>
        <taxon>Petrolisthes</taxon>
    </lineage>
</organism>
<gene>
    <name evidence="1" type="ORF">Pcinc_017708</name>
</gene>
<dbReference type="Proteomes" id="UP001286313">
    <property type="component" value="Unassembled WGS sequence"/>
</dbReference>
<evidence type="ECO:0000313" key="1">
    <source>
        <dbReference type="EMBL" id="KAK3877579.1"/>
    </source>
</evidence>
<accession>A0AAE1FPJ9</accession>
<dbReference type="CDD" id="cd01653">
    <property type="entry name" value="GATase1"/>
    <property type="match status" value="1"/>
</dbReference>